<dbReference type="Gene3D" id="1.25.40.180">
    <property type="match status" value="1"/>
</dbReference>
<sequence length="464" mass="52338">MTKLNPNAGEFVPSFSPVRPKNNAERSPTSVAQRVNETDSTTIILPESYSFGNMKRREQHLRFNASDLALHSTNYSIDFLLQFQSVCDRLPCSLPPLLRSTESKVGCRRNGKLIYTIKELLKFQPLYAMLPAGIDCNETLGAVYRYGKHDSKRRASRERTGRRDRGFSVAAGAQYEANLTCFFNPTEYAAFMSVGNGKHAENYDSIDRQVDTEAICDAFAQEAISARGKMQQLLDDVKAVDVNAFFAHFQEIPISCKETLESVTGELFDRAIAETTQWEGYAQICSYISQKTPEFREGPRTVNFRRIFLTRCYEALVEEETSDQLNALDSKADSASRVHFSWRQQCMIANVCLIGDLFRRQLLTENIIHVSIAMMLENQETLMAHVVEAACGLLNMVGDLLDGLSPASRRTMDEYFDVLQQIQRHPDASSSLLVMISETMLLRANGWLRKRKDSASPNRANVAV</sequence>
<evidence type="ECO:0000256" key="1">
    <source>
        <dbReference type="ARBA" id="ARBA00005775"/>
    </source>
</evidence>
<dbReference type="PANTHER" id="PTHR23253:SF9">
    <property type="entry name" value="EUKARYOTIC TRANSLATION INITIATION FACTOR 4 GAMMA 2"/>
    <property type="match status" value="1"/>
</dbReference>
<organism evidence="6">
    <name type="scientific">Albugo laibachii Nc14</name>
    <dbReference type="NCBI Taxonomy" id="890382"/>
    <lineage>
        <taxon>Eukaryota</taxon>
        <taxon>Sar</taxon>
        <taxon>Stramenopiles</taxon>
        <taxon>Oomycota</taxon>
        <taxon>Peronosporomycetes</taxon>
        <taxon>Albuginales</taxon>
        <taxon>Albuginaceae</taxon>
        <taxon>Albugo</taxon>
    </lineage>
</organism>
<dbReference type="HOGENOM" id="CLU_039574_0_0_1"/>
<protein>
    <submittedName>
        <fullName evidence="6">Uncharacterized protein AlNc14C83G5374</fullName>
    </submittedName>
</protein>
<dbReference type="Pfam" id="PF02854">
    <property type="entry name" value="MIF4G"/>
    <property type="match status" value="1"/>
</dbReference>
<comment type="similarity">
    <text evidence="1">Belongs to the eukaryotic initiation factor 4G family.</text>
</comment>
<reference evidence="6" key="2">
    <citation type="submission" date="2011-02" db="EMBL/GenBank/DDBJ databases">
        <authorList>
            <person name="MacLean D."/>
        </authorList>
    </citation>
    <scope>NUCLEOTIDE SEQUENCE</scope>
</reference>
<evidence type="ECO:0000313" key="6">
    <source>
        <dbReference type="EMBL" id="CCA19971.1"/>
    </source>
</evidence>
<proteinExistence type="inferred from homology"/>
<evidence type="ECO:0000259" key="5">
    <source>
        <dbReference type="SMART" id="SM00543"/>
    </source>
</evidence>
<dbReference type="InterPro" id="IPR016024">
    <property type="entry name" value="ARM-type_fold"/>
</dbReference>
<evidence type="ECO:0000256" key="4">
    <source>
        <dbReference type="SAM" id="MobiDB-lite"/>
    </source>
</evidence>
<accession>F0WFI9</accession>
<evidence type="ECO:0000256" key="3">
    <source>
        <dbReference type="ARBA" id="ARBA00022917"/>
    </source>
</evidence>
<keyword evidence="3" id="KW-0648">Protein biosynthesis</keyword>
<dbReference type="AlphaFoldDB" id="F0WFI9"/>
<dbReference type="InterPro" id="IPR003890">
    <property type="entry name" value="MIF4G-like_typ-3"/>
</dbReference>
<dbReference type="GO" id="GO:0003743">
    <property type="term" value="F:translation initiation factor activity"/>
    <property type="evidence" value="ECO:0007669"/>
    <property type="project" value="UniProtKB-KW"/>
</dbReference>
<dbReference type="PANTHER" id="PTHR23253">
    <property type="entry name" value="EUKARYOTIC TRANSLATION INITIATION FACTOR 4 GAMMA"/>
    <property type="match status" value="1"/>
</dbReference>
<dbReference type="InterPro" id="IPR009818">
    <property type="entry name" value="PAM2_motif"/>
</dbReference>
<gene>
    <name evidence="6" type="primary">AlNc14C83G5374</name>
    <name evidence="6" type="ORF">ALNC14_061140</name>
</gene>
<dbReference type="GO" id="GO:0003729">
    <property type="term" value="F:mRNA binding"/>
    <property type="evidence" value="ECO:0007669"/>
    <property type="project" value="TreeGrafter"/>
</dbReference>
<feature type="region of interest" description="Disordered" evidence="4">
    <location>
        <begin position="1"/>
        <end position="35"/>
    </location>
</feature>
<keyword evidence="2" id="KW-0396">Initiation factor</keyword>
<feature type="domain" description="MIF4G" evidence="5">
    <location>
        <begin position="227"/>
        <end position="446"/>
    </location>
</feature>
<dbReference type="EMBL" id="FR824128">
    <property type="protein sequence ID" value="CCA19971.1"/>
    <property type="molecule type" value="Genomic_DNA"/>
</dbReference>
<reference evidence="6" key="1">
    <citation type="journal article" date="2011" name="PLoS Biol.">
        <title>Gene gain and loss during evolution of obligate parasitism in the white rust pathogen of Arabidopsis thaliana.</title>
        <authorList>
            <person name="Kemen E."/>
            <person name="Gardiner A."/>
            <person name="Schultz-Larsen T."/>
            <person name="Kemen A.C."/>
            <person name="Balmuth A.L."/>
            <person name="Robert-Seilaniantz A."/>
            <person name="Bailey K."/>
            <person name="Holub E."/>
            <person name="Studholme D.J."/>
            <person name="Maclean D."/>
            <person name="Jones J.D."/>
        </authorList>
    </citation>
    <scope>NUCLEOTIDE SEQUENCE</scope>
</reference>
<dbReference type="Pfam" id="PF07145">
    <property type="entry name" value="PAM2"/>
    <property type="match status" value="1"/>
</dbReference>
<evidence type="ECO:0000256" key="2">
    <source>
        <dbReference type="ARBA" id="ARBA00022540"/>
    </source>
</evidence>
<dbReference type="SUPFAM" id="SSF48371">
    <property type="entry name" value="ARM repeat"/>
    <property type="match status" value="1"/>
</dbReference>
<name>F0WFI9_9STRA</name>
<feature type="compositionally biased region" description="Polar residues" evidence="4">
    <location>
        <begin position="25"/>
        <end position="35"/>
    </location>
</feature>
<dbReference type="GO" id="GO:0016281">
    <property type="term" value="C:eukaryotic translation initiation factor 4F complex"/>
    <property type="evidence" value="ECO:0007669"/>
    <property type="project" value="TreeGrafter"/>
</dbReference>
<dbReference type="SMART" id="SM00543">
    <property type="entry name" value="MIF4G"/>
    <property type="match status" value="1"/>
</dbReference>